<keyword evidence="2" id="KW-0472">Membrane</keyword>
<feature type="compositionally biased region" description="Low complexity" evidence="1">
    <location>
        <begin position="100"/>
        <end position="118"/>
    </location>
</feature>
<keyword evidence="2" id="KW-0812">Transmembrane</keyword>
<dbReference type="AlphaFoldDB" id="A0A4R6RVE7"/>
<dbReference type="EMBL" id="SNYA01000006">
    <property type="protein sequence ID" value="TDP90969.1"/>
    <property type="molecule type" value="Genomic_DNA"/>
</dbReference>
<organism evidence="3 4">
    <name type="scientific">Leucobacter luti</name>
    <dbReference type="NCBI Taxonomy" id="340320"/>
    <lineage>
        <taxon>Bacteria</taxon>
        <taxon>Bacillati</taxon>
        <taxon>Actinomycetota</taxon>
        <taxon>Actinomycetes</taxon>
        <taxon>Micrococcales</taxon>
        <taxon>Microbacteriaceae</taxon>
        <taxon>Leucobacter</taxon>
    </lineage>
</organism>
<keyword evidence="4" id="KW-1185">Reference proteome</keyword>
<sequence length="165" mass="16867">MSHEDAQGQGQGQGREPVQGSDPAVHPAVPGSRERGVPAPPLPEPADSRSASELSALMFKSPLDNTKRVPAAPSPGTAAPRGGARPEFPVVYGPRPPVAPASVPAAPPSASGVPSGPSNAERAAQPSLAKQNRHFRRVALWGGTATVLCVTGALWGLTQLALSWI</sequence>
<feature type="region of interest" description="Disordered" evidence="1">
    <location>
        <begin position="1"/>
        <end position="129"/>
    </location>
</feature>
<evidence type="ECO:0000313" key="4">
    <source>
        <dbReference type="Proteomes" id="UP000295601"/>
    </source>
</evidence>
<evidence type="ECO:0000313" key="3">
    <source>
        <dbReference type="EMBL" id="TDP90969.1"/>
    </source>
</evidence>
<keyword evidence="2" id="KW-1133">Transmembrane helix</keyword>
<proteinExistence type="predicted"/>
<comment type="caution">
    <text evidence="3">The sequence shown here is derived from an EMBL/GenBank/DDBJ whole genome shotgun (WGS) entry which is preliminary data.</text>
</comment>
<gene>
    <name evidence="3" type="ORF">EDF62_2626</name>
</gene>
<evidence type="ECO:0000256" key="2">
    <source>
        <dbReference type="SAM" id="Phobius"/>
    </source>
</evidence>
<protein>
    <submittedName>
        <fullName evidence="3">Uncharacterized protein</fullName>
    </submittedName>
</protein>
<name>A0A4R6RVE7_9MICO</name>
<evidence type="ECO:0000256" key="1">
    <source>
        <dbReference type="SAM" id="MobiDB-lite"/>
    </source>
</evidence>
<dbReference type="RefSeq" id="WP_133617314.1">
    <property type="nucleotide sequence ID" value="NZ_SNYA01000006.1"/>
</dbReference>
<dbReference type="Proteomes" id="UP000295601">
    <property type="component" value="Unassembled WGS sequence"/>
</dbReference>
<feature type="transmembrane region" description="Helical" evidence="2">
    <location>
        <begin position="138"/>
        <end position="157"/>
    </location>
</feature>
<accession>A0A4R6RVE7</accession>
<reference evidence="3 4" key="1">
    <citation type="submission" date="2019-03" db="EMBL/GenBank/DDBJ databases">
        <title>Genomic analyses of the natural microbiome of Caenorhabditis elegans.</title>
        <authorList>
            <person name="Samuel B."/>
        </authorList>
    </citation>
    <scope>NUCLEOTIDE SEQUENCE [LARGE SCALE GENOMIC DNA]</scope>
    <source>
        <strain evidence="3 4">JUb18</strain>
    </source>
</reference>